<dbReference type="AlphaFoldDB" id="A0AAW9C9T4"/>
<reference evidence="6" key="1">
    <citation type="journal article" date="2023" name="J Glob Antimicrob Resist">
        <title>Emergence of NDM-1 and KPC-3 carbapenemases in Kluyvera cryocrescens: Investigating genetic heterogeneity and acquisition routes of blaNDM-1 in Enterobacterales species in Portugal.</title>
        <authorList>
            <person name="Loiodice M."/>
            <person name="Ribeiro M."/>
            <person name="Peixe L."/>
            <person name="Novais A."/>
        </authorList>
    </citation>
    <scope>NUCLEOTIDE SEQUENCE</scope>
    <source>
        <strain evidence="6">K629</strain>
    </source>
</reference>
<dbReference type="Gene3D" id="3.90.75.20">
    <property type="match status" value="1"/>
</dbReference>
<keyword evidence="6" id="KW-0378">Hydrolase</keyword>
<evidence type="ECO:0000256" key="1">
    <source>
        <dbReference type="ARBA" id="ARBA00023015"/>
    </source>
</evidence>
<dbReference type="Gene3D" id="1.20.5.2050">
    <property type="match status" value="1"/>
</dbReference>
<evidence type="ECO:0000256" key="2">
    <source>
        <dbReference type="ARBA" id="ARBA00023125"/>
    </source>
</evidence>
<protein>
    <submittedName>
        <fullName evidence="6">HNH endonuclease signature motif containing protein</fullName>
        <ecNumber evidence="6">3.1.-.-</ecNumber>
    </submittedName>
</protein>
<accession>A0AAW9C9T4</accession>
<dbReference type="InterPro" id="IPR016177">
    <property type="entry name" value="DNA-bd_dom_sf"/>
</dbReference>
<keyword evidence="6" id="KW-0540">Nuclease</keyword>
<keyword evidence="2" id="KW-0238">DNA-binding</keyword>
<dbReference type="InterPro" id="IPR003615">
    <property type="entry name" value="HNH_nuc"/>
</dbReference>
<dbReference type="Pfam" id="PF00847">
    <property type="entry name" value="AP2"/>
    <property type="match status" value="1"/>
</dbReference>
<sequence>MAARKTIEERFWIKVDKKGEDDCWCWCVATVKGGSGERKLTYGVIGTDRNVSGNPKVLLAHRVSWEMHNGPIPEGKYIDHICHNTLCVNPHHLRLVSPKQNAENQCVVDSRSTSGYRGVSWNKQKNKWLAYCTHEGKRYHAGFHETAELAAEAARRARNKVFTHNDADRY</sequence>
<evidence type="ECO:0000256" key="3">
    <source>
        <dbReference type="ARBA" id="ARBA00023163"/>
    </source>
</evidence>
<keyword evidence="3" id="KW-0804">Transcription</keyword>
<comment type="caution">
    <text evidence="6">The sequence shown here is derived from an EMBL/GenBank/DDBJ whole genome shotgun (WGS) entry which is preliminary data.</text>
</comment>
<dbReference type="Pfam" id="PF13392">
    <property type="entry name" value="HNH_3"/>
    <property type="match status" value="1"/>
</dbReference>
<dbReference type="GO" id="GO:0003700">
    <property type="term" value="F:DNA-binding transcription factor activity"/>
    <property type="evidence" value="ECO:0007669"/>
    <property type="project" value="InterPro"/>
</dbReference>
<dbReference type="GO" id="GO:0016787">
    <property type="term" value="F:hydrolase activity"/>
    <property type="evidence" value="ECO:0007669"/>
    <property type="project" value="UniProtKB-KW"/>
</dbReference>
<dbReference type="SUPFAM" id="SSF54060">
    <property type="entry name" value="His-Me finger endonucleases"/>
    <property type="match status" value="1"/>
</dbReference>
<dbReference type="EMBL" id="JAUEQX010000018">
    <property type="protein sequence ID" value="MDW3779005.1"/>
    <property type="molecule type" value="Genomic_DNA"/>
</dbReference>
<name>A0AAW9C9T4_KLUCR</name>
<dbReference type="Proteomes" id="UP001276300">
    <property type="component" value="Unassembled WGS sequence"/>
</dbReference>
<gene>
    <name evidence="6" type="ORF">QWU01_19565</name>
</gene>
<evidence type="ECO:0000259" key="4">
    <source>
        <dbReference type="Pfam" id="PF00847"/>
    </source>
</evidence>
<evidence type="ECO:0000313" key="6">
    <source>
        <dbReference type="EMBL" id="MDW3779005.1"/>
    </source>
</evidence>
<dbReference type="EC" id="3.1.-.-" evidence="6"/>
<proteinExistence type="predicted"/>
<dbReference type="SUPFAM" id="SSF54171">
    <property type="entry name" value="DNA-binding domain"/>
    <property type="match status" value="1"/>
</dbReference>
<dbReference type="InterPro" id="IPR001471">
    <property type="entry name" value="AP2/ERF_dom"/>
</dbReference>
<dbReference type="GO" id="GO:0003677">
    <property type="term" value="F:DNA binding"/>
    <property type="evidence" value="ECO:0007669"/>
    <property type="project" value="UniProtKB-KW"/>
</dbReference>
<feature type="domain" description="HNH nuclease" evidence="5">
    <location>
        <begin position="59"/>
        <end position="102"/>
    </location>
</feature>
<evidence type="ECO:0000259" key="5">
    <source>
        <dbReference type="Pfam" id="PF13392"/>
    </source>
</evidence>
<evidence type="ECO:0000313" key="7">
    <source>
        <dbReference type="Proteomes" id="UP001276300"/>
    </source>
</evidence>
<feature type="domain" description="AP2/ERF" evidence="4">
    <location>
        <begin position="114"/>
        <end position="161"/>
    </location>
</feature>
<keyword evidence="1" id="KW-0805">Transcription regulation</keyword>
<dbReference type="GO" id="GO:0004519">
    <property type="term" value="F:endonuclease activity"/>
    <property type="evidence" value="ECO:0007669"/>
    <property type="project" value="UniProtKB-KW"/>
</dbReference>
<organism evidence="6 7">
    <name type="scientific">Kluyvera cryocrescens</name>
    <name type="common">Kluyvera citrophila</name>
    <dbReference type="NCBI Taxonomy" id="580"/>
    <lineage>
        <taxon>Bacteria</taxon>
        <taxon>Pseudomonadati</taxon>
        <taxon>Pseudomonadota</taxon>
        <taxon>Gammaproteobacteria</taxon>
        <taxon>Enterobacterales</taxon>
        <taxon>Enterobacteriaceae</taxon>
        <taxon>Kluyvera</taxon>
    </lineage>
</organism>
<dbReference type="InterPro" id="IPR044925">
    <property type="entry name" value="His-Me_finger_sf"/>
</dbReference>
<keyword evidence="6" id="KW-0255">Endonuclease</keyword>
<dbReference type="RefSeq" id="WP_318242979.1">
    <property type="nucleotide sequence ID" value="NZ_JAUEQX010000018.1"/>
</dbReference>